<dbReference type="AlphaFoldDB" id="A0AAW2NS82"/>
<evidence type="ECO:0000313" key="1">
    <source>
        <dbReference type="EMBL" id="KAL0346394.1"/>
    </source>
</evidence>
<reference evidence="1" key="1">
    <citation type="submission" date="2020-06" db="EMBL/GenBank/DDBJ databases">
        <authorList>
            <person name="Li T."/>
            <person name="Hu X."/>
            <person name="Zhang T."/>
            <person name="Song X."/>
            <person name="Zhang H."/>
            <person name="Dai N."/>
            <person name="Sheng W."/>
            <person name="Hou X."/>
            <person name="Wei L."/>
        </authorList>
    </citation>
    <scope>NUCLEOTIDE SEQUENCE</scope>
    <source>
        <strain evidence="1">KEN8</strain>
        <tissue evidence="1">Leaf</tissue>
    </source>
</reference>
<comment type="caution">
    <text evidence="1">The sequence shown here is derived from an EMBL/GenBank/DDBJ whole genome shotgun (WGS) entry which is preliminary data.</text>
</comment>
<dbReference type="EMBL" id="JACGWM010000010">
    <property type="protein sequence ID" value="KAL0346394.1"/>
    <property type="molecule type" value="Genomic_DNA"/>
</dbReference>
<name>A0AAW2NS82_9LAMI</name>
<organism evidence="1">
    <name type="scientific">Sesamum calycinum</name>
    <dbReference type="NCBI Taxonomy" id="2727403"/>
    <lineage>
        <taxon>Eukaryota</taxon>
        <taxon>Viridiplantae</taxon>
        <taxon>Streptophyta</taxon>
        <taxon>Embryophyta</taxon>
        <taxon>Tracheophyta</taxon>
        <taxon>Spermatophyta</taxon>
        <taxon>Magnoliopsida</taxon>
        <taxon>eudicotyledons</taxon>
        <taxon>Gunneridae</taxon>
        <taxon>Pentapetalae</taxon>
        <taxon>asterids</taxon>
        <taxon>lamiids</taxon>
        <taxon>Lamiales</taxon>
        <taxon>Pedaliaceae</taxon>
        <taxon>Sesamum</taxon>
    </lineage>
</organism>
<proteinExistence type="predicted"/>
<sequence length="152" mass="17078">MPTSSDFEEEVMAQNMERTIKDMTSLKLNQQLLCIEYPTLDVDFELKSSLIHLLPTFYGLAGENPHKYFKEFHVVCSVGMRPQGVTEEQVKLRAFPFSLGDKAKDRLDSLPSGSISPKPPKLGTALDELEVVPRARLAVALELLHLVARLRP</sequence>
<reference evidence="1" key="2">
    <citation type="journal article" date="2024" name="Plant">
        <title>Genomic evolution and insights into agronomic trait innovations of Sesamum species.</title>
        <authorList>
            <person name="Miao H."/>
            <person name="Wang L."/>
            <person name="Qu L."/>
            <person name="Liu H."/>
            <person name="Sun Y."/>
            <person name="Le M."/>
            <person name="Wang Q."/>
            <person name="Wei S."/>
            <person name="Zheng Y."/>
            <person name="Lin W."/>
            <person name="Duan Y."/>
            <person name="Cao H."/>
            <person name="Xiong S."/>
            <person name="Wang X."/>
            <person name="Wei L."/>
            <person name="Li C."/>
            <person name="Ma Q."/>
            <person name="Ju M."/>
            <person name="Zhao R."/>
            <person name="Li G."/>
            <person name="Mu C."/>
            <person name="Tian Q."/>
            <person name="Mei H."/>
            <person name="Zhang T."/>
            <person name="Gao T."/>
            <person name="Zhang H."/>
        </authorList>
    </citation>
    <scope>NUCLEOTIDE SEQUENCE</scope>
    <source>
        <strain evidence="1">KEN8</strain>
    </source>
</reference>
<protein>
    <submittedName>
        <fullName evidence="1">Uncharacterized protein</fullName>
    </submittedName>
</protein>
<gene>
    <name evidence="1" type="ORF">Scaly_1655400</name>
</gene>
<accession>A0AAW2NS82</accession>